<dbReference type="GO" id="GO:0006351">
    <property type="term" value="P:DNA-templated transcription"/>
    <property type="evidence" value="ECO:0007669"/>
    <property type="project" value="TreeGrafter"/>
</dbReference>
<comment type="caution">
    <text evidence="6">The sequence shown here is derived from an EMBL/GenBank/DDBJ whole genome shotgun (WGS) entry which is preliminary data.</text>
</comment>
<keyword evidence="4" id="KW-0804">Transcription</keyword>
<evidence type="ECO:0000256" key="2">
    <source>
        <dbReference type="ARBA" id="ARBA00023015"/>
    </source>
</evidence>
<dbReference type="AlphaFoldDB" id="A0A916VLJ3"/>
<reference evidence="6" key="1">
    <citation type="journal article" date="2014" name="Int. J. Syst. Evol. Microbiol.">
        <title>Complete genome sequence of Corynebacterium casei LMG S-19264T (=DSM 44701T), isolated from a smear-ripened cheese.</title>
        <authorList>
            <consortium name="US DOE Joint Genome Institute (JGI-PGF)"/>
            <person name="Walter F."/>
            <person name="Albersmeier A."/>
            <person name="Kalinowski J."/>
            <person name="Ruckert C."/>
        </authorList>
    </citation>
    <scope>NUCLEOTIDE SEQUENCE</scope>
    <source>
        <strain evidence="6">CGMCC 1.15880</strain>
    </source>
</reference>
<dbReference type="EMBL" id="BMKA01000001">
    <property type="protein sequence ID" value="GGA05069.1"/>
    <property type="molecule type" value="Genomic_DNA"/>
</dbReference>
<evidence type="ECO:0000313" key="6">
    <source>
        <dbReference type="EMBL" id="GGA05069.1"/>
    </source>
</evidence>
<feature type="domain" description="HTH lysR-type" evidence="5">
    <location>
        <begin position="11"/>
        <end position="68"/>
    </location>
</feature>
<evidence type="ECO:0000259" key="5">
    <source>
        <dbReference type="PROSITE" id="PS50931"/>
    </source>
</evidence>
<dbReference type="SUPFAM" id="SSF46785">
    <property type="entry name" value="Winged helix' DNA-binding domain"/>
    <property type="match status" value="1"/>
</dbReference>
<evidence type="ECO:0000256" key="4">
    <source>
        <dbReference type="ARBA" id="ARBA00023163"/>
    </source>
</evidence>
<protein>
    <submittedName>
        <fullName evidence="6">LysR family transcriptional regulator</fullName>
    </submittedName>
</protein>
<keyword evidence="2" id="KW-0805">Transcription regulation</keyword>
<organism evidence="6 7">
    <name type="scientific">Neptunicoccus cionae</name>
    <dbReference type="NCBI Taxonomy" id="2035344"/>
    <lineage>
        <taxon>Bacteria</taxon>
        <taxon>Pseudomonadati</taxon>
        <taxon>Pseudomonadota</taxon>
        <taxon>Alphaproteobacteria</taxon>
        <taxon>Rhodobacterales</taxon>
        <taxon>Paracoccaceae</taxon>
        <taxon>Neptunicoccus</taxon>
    </lineage>
</organism>
<accession>A0A916VLJ3</accession>
<evidence type="ECO:0000313" key="7">
    <source>
        <dbReference type="Proteomes" id="UP000628017"/>
    </source>
</evidence>
<gene>
    <name evidence="6" type="ORF">GCM10011498_00590</name>
</gene>
<dbReference type="GO" id="GO:0043565">
    <property type="term" value="F:sequence-specific DNA binding"/>
    <property type="evidence" value="ECO:0007669"/>
    <property type="project" value="TreeGrafter"/>
</dbReference>
<dbReference type="Pfam" id="PF00126">
    <property type="entry name" value="HTH_1"/>
    <property type="match status" value="1"/>
</dbReference>
<evidence type="ECO:0000256" key="3">
    <source>
        <dbReference type="ARBA" id="ARBA00023125"/>
    </source>
</evidence>
<dbReference type="InterPro" id="IPR036390">
    <property type="entry name" value="WH_DNA-bd_sf"/>
</dbReference>
<dbReference type="InterPro" id="IPR036388">
    <property type="entry name" value="WH-like_DNA-bd_sf"/>
</dbReference>
<dbReference type="PANTHER" id="PTHR30537">
    <property type="entry name" value="HTH-TYPE TRANSCRIPTIONAL REGULATOR"/>
    <property type="match status" value="1"/>
</dbReference>
<dbReference type="InterPro" id="IPR058163">
    <property type="entry name" value="LysR-type_TF_proteobact-type"/>
</dbReference>
<dbReference type="PROSITE" id="PS50931">
    <property type="entry name" value="HTH_LYSR"/>
    <property type="match status" value="1"/>
</dbReference>
<sequence>MAVNPPRPSLPSLNGLRAFESAARLGGFKQAAAELNVSAGAVAQHVKALEGWCGGALFVRHAQGVSLSSLGQQVLPEFIAAFDGISAASQRLRSLAAPNSLNIATLPSVAQLLLAEWLPDLRVALPEARISVTAMETPPNLSREPFDLSIFFGAAAEDKGAILLAGPDHLVPVCAPTLAQGVSDFHELMALPHISDQFWPDDWARWAQAAFPDQNYSGTGPSYSLYSVAVREAVNGGGVLMGHQTLVAPLLARGDLVPVLPVKVPLELNLILWRNPVLAQSGLLDQLIAQIRELAMRG</sequence>
<comment type="similarity">
    <text evidence="1">Belongs to the LysR transcriptional regulatory family.</text>
</comment>
<keyword evidence="7" id="KW-1185">Reference proteome</keyword>
<reference evidence="6" key="2">
    <citation type="submission" date="2020-09" db="EMBL/GenBank/DDBJ databases">
        <authorList>
            <person name="Sun Q."/>
            <person name="Zhou Y."/>
        </authorList>
    </citation>
    <scope>NUCLEOTIDE SEQUENCE</scope>
    <source>
        <strain evidence="6">CGMCC 1.15880</strain>
    </source>
</reference>
<dbReference type="GO" id="GO:0003700">
    <property type="term" value="F:DNA-binding transcription factor activity"/>
    <property type="evidence" value="ECO:0007669"/>
    <property type="project" value="InterPro"/>
</dbReference>
<evidence type="ECO:0000256" key="1">
    <source>
        <dbReference type="ARBA" id="ARBA00009437"/>
    </source>
</evidence>
<name>A0A916VLJ3_9RHOB</name>
<dbReference type="InterPro" id="IPR000847">
    <property type="entry name" value="LysR_HTH_N"/>
</dbReference>
<dbReference type="Pfam" id="PF03466">
    <property type="entry name" value="LysR_substrate"/>
    <property type="match status" value="1"/>
</dbReference>
<keyword evidence="3" id="KW-0238">DNA-binding</keyword>
<dbReference type="RefSeq" id="WP_188669797.1">
    <property type="nucleotide sequence ID" value="NZ_BMKA01000001.1"/>
</dbReference>
<dbReference type="PANTHER" id="PTHR30537:SF74">
    <property type="entry name" value="HTH-TYPE TRANSCRIPTIONAL REGULATOR TRPI"/>
    <property type="match status" value="1"/>
</dbReference>
<dbReference type="Proteomes" id="UP000628017">
    <property type="component" value="Unassembled WGS sequence"/>
</dbReference>
<dbReference type="InterPro" id="IPR005119">
    <property type="entry name" value="LysR_subst-bd"/>
</dbReference>
<dbReference type="SUPFAM" id="SSF53850">
    <property type="entry name" value="Periplasmic binding protein-like II"/>
    <property type="match status" value="1"/>
</dbReference>
<dbReference type="Gene3D" id="3.40.190.10">
    <property type="entry name" value="Periplasmic binding protein-like II"/>
    <property type="match status" value="2"/>
</dbReference>
<proteinExistence type="inferred from homology"/>
<dbReference type="Gene3D" id="1.10.10.10">
    <property type="entry name" value="Winged helix-like DNA-binding domain superfamily/Winged helix DNA-binding domain"/>
    <property type="match status" value="1"/>
</dbReference>